<reference evidence="10" key="1">
    <citation type="journal article" date="2002" name="Science">
        <title>The draft genome of Ciona intestinalis: insights into chordate and vertebrate origins.</title>
        <authorList>
            <person name="Dehal P."/>
            <person name="Satou Y."/>
            <person name="Campbell R.K."/>
            <person name="Chapman J."/>
            <person name="Degnan B."/>
            <person name="De Tomaso A."/>
            <person name="Davidson B."/>
            <person name="Di Gregorio A."/>
            <person name="Gelpke M."/>
            <person name="Goodstein D.M."/>
            <person name="Harafuji N."/>
            <person name="Hastings K.E."/>
            <person name="Ho I."/>
            <person name="Hotta K."/>
            <person name="Huang W."/>
            <person name="Kawashima T."/>
            <person name="Lemaire P."/>
            <person name="Martinez D."/>
            <person name="Meinertzhagen I.A."/>
            <person name="Necula S."/>
            <person name="Nonaka M."/>
            <person name="Putnam N."/>
            <person name="Rash S."/>
            <person name="Saiga H."/>
            <person name="Satake M."/>
            <person name="Terry A."/>
            <person name="Yamada L."/>
            <person name="Wang H.G."/>
            <person name="Awazu S."/>
            <person name="Azumi K."/>
            <person name="Boore J."/>
            <person name="Branno M."/>
            <person name="Chin-Bow S."/>
            <person name="DeSantis R."/>
            <person name="Doyle S."/>
            <person name="Francino P."/>
            <person name="Keys D.N."/>
            <person name="Haga S."/>
            <person name="Hayashi H."/>
            <person name="Hino K."/>
            <person name="Imai K.S."/>
            <person name="Inaba K."/>
            <person name="Kano S."/>
            <person name="Kobayashi K."/>
            <person name="Kobayashi M."/>
            <person name="Lee B.I."/>
            <person name="Makabe K.W."/>
            <person name="Manohar C."/>
            <person name="Matassi G."/>
            <person name="Medina M."/>
            <person name="Mochizuki Y."/>
            <person name="Mount S."/>
            <person name="Morishita T."/>
            <person name="Miura S."/>
            <person name="Nakayama A."/>
            <person name="Nishizaka S."/>
            <person name="Nomoto H."/>
            <person name="Ohta F."/>
            <person name="Oishi K."/>
            <person name="Rigoutsos I."/>
            <person name="Sano M."/>
            <person name="Sasaki A."/>
            <person name="Sasakura Y."/>
            <person name="Shoguchi E."/>
            <person name="Shin-i T."/>
            <person name="Spagnuolo A."/>
            <person name="Stainier D."/>
            <person name="Suzuki M.M."/>
            <person name="Tassy O."/>
            <person name="Takatori N."/>
            <person name="Tokuoka M."/>
            <person name="Yagi K."/>
            <person name="Yoshizaki F."/>
            <person name="Wada S."/>
            <person name="Zhang C."/>
            <person name="Hyatt P.D."/>
            <person name="Larimer F."/>
            <person name="Detter C."/>
            <person name="Doggett N."/>
            <person name="Glavina T."/>
            <person name="Hawkins T."/>
            <person name="Richardson P."/>
            <person name="Lucas S."/>
            <person name="Kohara Y."/>
            <person name="Levine M."/>
            <person name="Satoh N."/>
            <person name="Rokhsar D.S."/>
        </authorList>
    </citation>
    <scope>NUCLEOTIDE SEQUENCE [LARGE SCALE GENOMIC DNA]</scope>
</reference>
<name>H2XK10_CIOIN</name>
<sequence length="531" mass="58299">MAGNSEKEEFLNTTNGHGLKPPIEEPTTPAPLQNSTYCMWTLFLSVSSVMMSTGIAVGSINSSMAILSTFYNETYTARYNETYTDEQNTFLIALTVSLMLAGGCLGAVSIQVILHFFSRKNSMILMNLTNIVSVMVLCLGGRLIPSYEAVIAGRFIMGLFSGFGMNLIPIVVSEISALERQAFYLSLIGVNLSFGGLFGLVLGFKEVLGTMELWPVLLSVSAAPSLVYIAVSPWLPETPSYLLKLGRHEDAKLTLKKLRENVSEVEIKRAITMLESEKNSFGSSKEVTMQEIIHPPYLRQLMIVIMLFIQAQLCGINGIGMYTNKIFQKAGFDSANEANIASTIVYTLQFLVALVGSGAVDRYGPRMLNIISSAVMSGSLIVLTISLATYEYCQPMAYVSVAAVAIYVLSWACGLNLTLFPMLGAFTDEATRGASFTIGGVIFWIFSWFVSFIQLYLLEWLKSFAFLPWAIFNSFFLIFVIIFIPETKGVSPSAIIAHIRGTSEDLSHPVVVTDIPMQTISLSTPLTQEEE</sequence>
<keyword evidence="3 7" id="KW-0812">Transmembrane</keyword>
<dbReference type="Pfam" id="PF00083">
    <property type="entry name" value="Sugar_tr"/>
    <property type="match status" value="1"/>
</dbReference>
<dbReference type="GO" id="GO:0070837">
    <property type="term" value="P:dehydroascorbic acid transport"/>
    <property type="evidence" value="ECO:0000318"/>
    <property type="project" value="GO_Central"/>
</dbReference>
<dbReference type="RefSeq" id="XP_026694613.1">
    <property type="nucleotide sequence ID" value="XM_026838812.1"/>
</dbReference>
<accession>H2XK10</accession>
<keyword evidence="10" id="KW-1185">Reference proteome</keyword>
<keyword evidence="5 7" id="KW-0472">Membrane</keyword>
<dbReference type="PROSITE" id="PS50850">
    <property type="entry name" value="MFS"/>
    <property type="match status" value="1"/>
</dbReference>
<dbReference type="Proteomes" id="UP000008144">
    <property type="component" value="Unassembled WGS sequence"/>
</dbReference>
<feature type="transmembrane region" description="Helical" evidence="7">
    <location>
        <begin position="464"/>
        <end position="484"/>
    </location>
</feature>
<comment type="subcellular location">
    <subcellularLocation>
        <location evidence="1">Membrane</location>
        <topology evidence="1">Multi-pass membrane protein</topology>
    </subcellularLocation>
</comment>
<evidence type="ECO:0000256" key="3">
    <source>
        <dbReference type="ARBA" id="ARBA00022692"/>
    </source>
</evidence>
<evidence type="ECO:0000259" key="8">
    <source>
        <dbReference type="PROSITE" id="PS50850"/>
    </source>
</evidence>
<dbReference type="InterPro" id="IPR045263">
    <property type="entry name" value="GLUT"/>
</dbReference>
<feature type="transmembrane region" description="Helical" evidence="7">
    <location>
        <begin position="396"/>
        <end position="423"/>
    </location>
</feature>
<feature type="transmembrane region" description="Helical" evidence="7">
    <location>
        <begin position="340"/>
        <end position="360"/>
    </location>
</feature>
<dbReference type="InterPro" id="IPR020846">
    <property type="entry name" value="MFS_dom"/>
</dbReference>
<proteinExistence type="predicted"/>
<feature type="compositionally biased region" description="Basic and acidic residues" evidence="6">
    <location>
        <begin position="1"/>
        <end position="10"/>
    </location>
</feature>
<dbReference type="GO" id="GO:0055056">
    <property type="term" value="F:D-glucose transmembrane transporter activity"/>
    <property type="evidence" value="ECO:0000318"/>
    <property type="project" value="GO_Central"/>
</dbReference>
<dbReference type="GO" id="GO:0046323">
    <property type="term" value="P:D-glucose import"/>
    <property type="evidence" value="ECO:0000318"/>
    <property type="project" value="GO_Central"/>
</dbReference>
<dbReference type="Ensembl" id="ENSCINT00000032435.1">
    <property type="protein sequence ID" value="ENSCINP00000029992.1"/>
    <property type="gene ID" value="ENSCING00000024405.1"/>
</dbReference>
<dbReference type="PRINTS" id="PR00171">
    <property type="entry name" value="SUGRTRNSPORT"/>
</dbReference>
<dbReference type="KEGG" id="cin:100177999"/>
<dbReference type="PANTHER" id="PTHR23503">
    <property type="entry name" value="SOLUTE CARRIER FAMILY 2"/>
    <property type="match status" value="1"/>
</dbReference>
<dbReference type="InterPro" id="IPR003663">
    <property type="entry name" value="Sugar/inositol_transpt"/>
</dbReference>
<dbReference type="PANTHER" id="PTHR23503:SF8">
    <property type="entry name" value="FACILITATED GLUCOSE TRANSPORTER PROTEIN 1"/>
    <property type="match status" value="1"/>
</dbReference>
<keyword evidence="4 7" id="KW-1133">Transmembrane helix</keyword>
<dbReference type="SUPFAM" id="SSF103473">
    <property type="entry name" value="MFS general substrate transporter"/>
    <property type="match status" value="1"/>
</dbReference>
<feature type="transmembrane region" description="Helical" evidence="7">
    <location>
        <begin position="367"/>
        <end position="390"/>
    </location>
</feature>
<accession>A0A1W2WFY7</accession>
<dbReference type="AlphaFoldDB" id="H2XK10"/>
<gene>
    <name evidence="9" type="primary">LOC100177999</name>
</gene>
<feature type="transmembrane region" description="Helical" evidence="7">
    <location>
        <begin position="42"/>
        <end position="70"/>
    </location>
</feature>
<dbReference type="InterPro" id="IPR036259">
    <property type="entry name" value="MFS_trans_sf"/>
</dbReference>
<feature type="transmembrane region" description="Helical" evidence="7">
    <location>
        <begin position="435"/>
        <end position="458"/>
    </location>
</feature>
<feature type="transmembrane region" description="Helical" evidence="7">
    <location>
        <begin position="90"/>
        <end position="117"/>
    </location>
</feature>
<dbReference type="Gene3D" id="1.20.1250.20">
    <property type="entry name" value="MFS general substrate transporter like domains"/>
    <property type="match status" value="1"/>
</dbReference>
<organism evidence="9 10">
    <name type="scientific">Ciona intestinalis</name>
    <name type="common">Transparent sea squirt</name>
    <name type="synonym">Ascidia intestinalis</name>
    <dbReference type="NCBI Taxonomy" id="7719"/>
    <lineage>
        <taxon>Eukaryota</taxon>
        <taxon>Metazoa</taxon>
        <taxon>Chordata</taxon>
        <taxon>Tunicata</taxon>
        <taxon>Ascidiacea</taxon>
        <taxon>Phlebobranchia</taxon>
        <taxon>Cionidae</taxon>
        <taxon>Ciona</taxon>
    </lineage>
</organism>
<evidence type="ECO:0000256" key="7">
    <source>
        <dbReference type="SAM" id="Phobius"/>
    </source>
</evidence>
<dbReference type="GeneID" id="100177999"/>
<reference evidence="9" key="3">
    <citation type="submission" date="2025-09" db="UniProtKB">
        <authorList>
            <consortium name="Ensembl"/>
        </authorList>
    </citation>
    <scope>IDENTIFICATION</scope>
</reference>
<feature type="transmembrane region" description="Helical" evidence="7">
    <location>
        <begin position="184"/>
        <end position="204"/>
    </location>
</feature>
<protein>
    <submittedName>
        <fullName evidence="9">Solute carrier family 2, facilitated glucose transporter member 1-like</fullName>
    </submittedName>
</protein>
<dbReference type="GO" id="GO:0005886">
    <property type="term" value="C:plasma membrane"/>
    <property type="evidence" value="ECO:0000318"/>
    <property type="project" value="GO_Central"/>
</dbReference>
<keyword evidence="2" id="KW-0813">Transport</keyword>
<evidence type="ECO:0000256" key="5">
    <source>
        <dbReference type="ARBA" id="ARBA00023136"/>
    </source>
</evidence>
<feature type="transmembrane region" description="Helical" evidence="7">
    <location>
        <begin position="151"/>
        <end position="172"/>
    </location>
</feature>
<evidence type="ECO:0000256" key="2">
    <source>
        <dbReference type="ARBA" id="ARBA00022448"/>
    </source>
</evidence>
<reference evidence="9" key="2">
    <citation type="submission" date="2025-08" db="UniProtKB">
        <authorList>
            <consortium name="Ensembl"/>
        </authorList>
    </citation>
    <scope>IDENTIFICATION</scope>
</reference>
<feature type="transmembrane region" description="Helical" evidence="7">
    <location>
        <begin position="124"/>
        <end position="145"/>
    </location>
</feature>
<dbReference type="HOGENOM" id="CLU_001265_30_11_1"/>
<feature type="domain" description="Major facilitator superfamily (MFS) profile" evidence="8">
    <location>
        <begin position="42"/>
        <end position="488"/>
    </location>
</feature>
<dbReference type="InParanoid" id="H2XK10"/>
<dbReference type="OrthoDB" id="6133115at2759"/>
<evidence type="ECO:0000256" key="4">
    <source>
        <dbReference type="ARBA" id="ARBA00022989"/>
    </source>
</evidence>
<evidence type="ECO:0000313" key="10">
    <source>
        <dbReference type="Proteomes" id="UP000008144"/>
    </source>
</evidence>
<evidence type="ECO:0000256" key="6">
    <source>
        <dbReference type="SAM" id="MobiDB-lite"/>
    </source>
</evidence>
<dbReference type="STRING" id="7719.ENSCINP00000029992"/>
<feature type="region of interest" description="Disordered" evidence="6">
    <location>
        <begin position="1"/>
        <end position="30"/>
    </location>
</feature>
<dbReference type="GeneTree" id="ENSGT00910000144476"/>
<dbReference type="InterPro" id="IPR005828">
    <property type="entry name" value="MFS_sugar_transport-like"/>
</dbReference>
<feature type="transmembrane region" description="Helical" evidence="7">
    <location>
        <begin position="301"/>
        <end position="320"/>
    </location>
</feature>
<evidence type="ECO:0000313" key="9">
    <source>
        <dbReference type="Ensembl" id="ENSCINP00000029992.1"/>
    </source>
</evidence>
<evidence type="ECO:0000256" key="1">
    <source>
        <dbReference type="ARBA" id="ARBA00004141"/>
    </source>
</evidence>